<dbReference type="InterPro" id="IPR013762">
    <property type="entry name" value="Integrase-like_cat_sf"/>
</dbReference>
<dbReference type="InterPro" id="IPR010998">
    <property type="entry name" value="Integrase_recombinase_N"/>
</dbReference>
<keyword evidence="3 5" id="KW-0238">DNA-binding</keyword>
<dbReference type="GO" id="GO:0015074">
    <property type="term" value="P:DNA integration"/>
    <property type="evidence" value="ECO:0007669"/>
    <property type="project" value="UniProtKB-KW"/>
</dbReference>
<evidence type="ECO:0000256" key="3">
    <source>
        <dbReference type="ARBA" id="ARBA00023125"/>
    </source>
</evidence>
<dbReference type="PROSITE" id="PS51900">
    <property type="entry name" value="CB"/>
    <property type="match status" value="1"/>
</dbReference>
<proteinExistence type="inferred from homology"/>
<dbReference type="InterPro" id="IPR011010">
    <property type="entry name" value="DNA_brk_join_enz"/>
</dbReference>
<dbReference type="PANTHER" id="PTHR30349">
    <property type="entry name" value="PHAGE INTEGRASE-RELATED"/>
    <property type="match status" value="1"/>
</dbReference>
<dbReference type="Pfam" id="PF13102">
    <property type="entry name" value="Phage_int_SAM_5"/>
    <property type="match status" value="1"/>
</dbReference>
<dbReference type="Gene3D" id="1.10.443.10">
    <property type="entry name" value="Intergrase catalytic core"/>
    <property type="match status" value="1"/>
</dbReference>
<dbReference type="GO" id="GO:0003677">
    <property type="term" value="F:DNA binding"/>
    <property type="evidence" value="ECO:0007669"/>
    <property type="project" value="UniProtKB-UniRule"/>
</dbReference>
<dbReference type="Proteomes" id="UP001169823">
    <property type="component" value="Unassembled WGS sequence"/>
</dbReference>
<dbReference type="AlphaFoldDB" id="A0AAW7XNC7"/>
<gene>
    <name evidence="7" type="ORF">Q4494_00895</name>
</gene>
<keyword evidence="4" id="KW-0233">DNA recombination</keyword>
<feature type="domain" description="Core-binding (CB)" evidence="6">
    <location>
        <begin position="212"/>
        <end position="291"/>
    </location>
</feature>
<dbReference type="PANTHER" id="PTHR30349:SF41">
    <property type="entry name" value="INTEGRASE_RECOMBINASE PROTEIN MJ0367-RELATED"/>
    <property type="match status" value="1"/>
</dbReference>
<sequence length="510" mass="58596">MNTKIKYLVQTKDGLYRYKRKVPIEFRGLLRRDQWNYSLGRDLEAAQEKLFEYRKKHDTLIERLKSGTPAERAQATADAVEIRAADHFAAMERLQKYGPRPGQTATPITADEQKELEQGNAAAVAGIQNLWLQTTEIMEDAEHTPNEYRRLATHLFMAFGDASYLEGNPVAPEELQPIPPSGGQKRLWDMLYAALLARLEKIAPGVIGNHEHRLSSLRERYFKLHNSSAATQRSYRTKIDRMTAFMGDLTLQQITPDRLRLYRDYLMDEGLKPDSVAQYFAPINAIMRWAISEELVPDFDTLPTAKVKMPRNGMHIEDSRWQRFDDEQIKKVWAVVQKTWGPESRYDPDRQEAFKWAFRVALYTAARPVEIFRIKPENVTQDTIYITETKTGISRTLPMTKHLAGFHEFMQTGGWKLGKTRPESAAGTMSDSFTKAIRRAGFKNDRHVLYSVKDTLVDRLQRAGHSDDVIRGVTGHVSGQGQLRNYKTRLNDTPEGLAMLREALDSVEYW</sequence>
<keyword evidence="2" id="KW-0229">DNA integration</keyword>
<dbReference type="GO" id="GO:0006310">
    <property type="term" value="P:DNA recombination"/>
    <property type="evidence" value="ECO:0007669"/>
    <property type="project" value="UniProtKB-KW"/>
</dbReference>
<comment type="similarity">
    <text evidence="1">Belongs to the 'phage' integrase family.</text>
</comment>
<evidence type="ECO:0000256" key="1">
    <source>
        <dbReference type="ARBA" id="ARBA00008857"/>
    </source>
</evidence>
<organism evidence="7 8">
    <name type="scientific">Celeribacter halophilus</name>
    <dbReference type="NCBI Taxonomy" id="576117"/>
    <lineage>
        <taxon>Bacteria</taxon>
        <taxon>Pseudomonadati</taxon>
        <taxon>Pseudomonadota</taxon>
        <taxon>Alphaproteobacteria</taxon>
        <taxon>Rhodobacterales</taxon>
        <taxon>Roseobacteraceae</taxon>
        <taxon>Celeribacter</taxon>
    </lineage>
</organism>
<dbReference type="Gene3D" id="1.10.150.130">
    <property type="match status" value="1"/>
</dbReference>
<dbReference type="InterPro" id="IPR050090">
    <property type="entry name" value="Tyrosine_recombinase_XerCD"/>
</dbReference>
<reference evidence="7" key="1">
    <citation type="submission" date="2023-07" db="EMBL/GenBank/DDBJ databases">
        <title>Genome content predicts the carbon catabolic preferences of heterotrophic bacteria.</title>
        <authorList>
            <person name="Gralka M."/>
        </authorList>
    </citation>
    <scope>NUCLEOTIDE SEQUENCE</scope>
    <source>
        <strain evidence="7">I2M02</strain>
    </source>
</reference>
<evidence type="ECO:0000256" key="4">
    <source>
        <dbReference type="ARBA" id="ARBA00023172"/>
    </source>
</evidence>
<comment type="caution">
    <text evidence="7">The sequence shown here is derived from an EMBL/GenBank/DDBJ whole genome shotgun (WGS) entry which is preliminary data.</text>
</comment>
<evidence type="ECO:0000259" key="6">
    <source>
        <dbReference type="PROSITE" id="PS51900"/>
    </source>
</evidence>
<evidence type="ECO:0000313" key="8">
    <source>
        <dbReference type="Proteomes" id="UP001169823"/>
    </source>
</evidence>
<dbReference type="EMBL" id="JAUOPJ010000001">
    <property type="protein sequence ID" value="MDO6455620.1"/>
    <property type="molecule type" value="Genomic_DNA"/>
</dbReference>
<name>A0AAW7XNC7_9RHOB</name>
<accession>A0AAW7XNC7</accession>
<dbReference type="SUPFAM" id="SSF56349">
    <property type="entry name" value="DNA breaking-rejoining enzymes"/>
    <property type="match status" value="1"/>
</dbReference>
<evidence type="ECO:0000256" key="5">
    <source>
        <dbReference type="PROSITE-ProRule" id="PRU01248"/>
    </source>
</evidence>
<protein>
    <submittedName>
        <fullName evidence="7">Phage integrase SAM-like domain-containing protein</fullName>
    </submittedName>
</protein>
<dbReference type="InterPro" id="IPR044068">
    <property type="entry name" value="CB"/>
</dbReference>
<dbReference type="RefSeq" id="WP_303493947.1">
    <property type="nucleotide sequence ID" value="NZ_JAUOPJ010000001.1"/>
</dbReference>
<evidence type="ECO:0000256" key="2">
    <source>
        <dbReference type="ARBA" id="ARBA00022908"/>
    </source>
</evidence>
<evidence type="ECO:0000313" key="7">
    <source>
        <dbReference type="EMBL" id="MDO6455620.1"/>
    </source>
</evidence>
<dbReference type="InterPro" id="IPR025269">
    <property type="entry name" value="SAM-like_dom"/>
</dbReference>